<evidence type="ECO:0000256" key="3">
    <source>
        <dbReference type="ARBA" id="ARBA00022946"/>
    </source>
</evidence>
<dbReference type="InterPro" id="IPR023335">
    <property type="entry name" value="ATP12_ortho_dom_sf"/>
</dbReference>
<dbReference type="GO" id="GO:0005739">
    <property type="term" value="C:mitochondrion"/>
    <property type="evidence" value="ECO:0007669"/>
    <property type="project" value="UniProtKB-SubCell"/>
</dbReference>
<comment type="similarity">
    <text evidence="2">Belongs to the ATP12 family.</text>
</comment>
<dbReference type="Gene3D" id="3.30.2180.10">
    <property type="entry name" value="ATP12-like"/>
    <property type="match status" value="1"/>
</dbReference>
<dbReference type="Proteomes" id="UP001516400">
    <property type="component" value="Unassembled WGS sequence"/>
</dbReference>
<keyword evidence="4" id="KW-0496">Mitochondrion</keyword>
<evidence type="ECO:0000256" key="5">
    <source>
        <dbReference type="ARBA" id="ARBA00023186"/>
    </source>
</evidence>
<evidence type="ECO:0000313" key="6">
    <source>
        <dbReference type="EMBL" id="KAL3282374.1"/>
    </source>
</evidence>
<protein>
    <recommendedName>
        <fullName evidence="8">ATP synthase mitochondrial F1 complex assembly factor 2</fullName>
    </recommendedName>
</protein>
<dbReference type="PANTHER" id="PTHR21013">
    <property type="entry name" value="ATP SYNTHASE MITOCHONDRIAL F1 COMPLEX ASSEMBLY FACTOR 2/ATP12 PROTEIN, MITOCHONDRIAL PRECURSOR"/>
    <property type="match status" value="1"/>
</dbReference>
<dbReference type="Gene3D" id="1.10.3580.10">
    <property type="entry name" value="ATP12 ATPase"/>
    <property type="match status" value="1"/>
</dbReference>
<keyword evidence="5" id="KW-0143">Chaperone</keyword>
<comment type="caution">
    <text evidence="6">The sequence shown here is derived from an EMBL/GenBank/DDBJ whole genome shotgun (WGS) entry which is preliminary data.</text>
</comment>
<reference evidence="6 7" key="1">
    <citation type="journal article" date="2021" name="BMC Biol.">
        <title>Horizontally acquired antibacterial genes associated with adaptive radiation of ladybird beetles.</title>
        <authorList>
            <person name="Li H.S."/>
            <person name="Tang X.F."/>
            <person name="Huang Y.H."/>
            <person name="Xu Z.Y."/>
            <person name="Chen M.L."/>
            <person name="Du X.Y."/>
            <person name="Qiu B.Y."/>
            <person name="Chen P.T."/>
            <person name="Zhang W."/>
            <person name="Slipinski A."/>
            <person name="Escalona H.E."/>
            <person name="Waterhouse R.M."/>
            <person name="Zwick A."/>
            <person name="Pang H."/>
        </authorList>
    </citation>
    <scope>NUCLEOTIDE SEQUENCE [LARGE SCALE GENOMIC DNA]</scope>
    <source>
        <strain evidence="6">SYSU2018</strain>
    </source>
</reference>
<dbReference type="SUPFAM" id="SSF160909">
    <property type="entry name" value="ATP12-like"/>
    <property type="match status" value="1"/>
</dbReference>
<dbReference type="AlphaFoldDB" id="A0ABD2NUS5"/>
<dbReference type="InterPro" id="IPR042272">
    <property type="entry name" value="ATP12_ATP_synth-F1-assembly_N"/>
</dbReference>
<dbReference type="Pfam" id="PF07542">
    <property type="entry name" value="ATP12"/>
    <property type="match status" value="1"/>
</dbReference>
<dbReference type="InterPro" id="IPR011419">
    <property type="entry name" value="ATP12_ATP_synth-F1-assembly"/>
</dbReference>
<proteinExistence type="inferred from homology"/>
<accession>A0ABD2NUS5</accession>
<keyword evidence="7" id="KW-1185">Reference proteome</keyword>
<dbReference type="EMBL" id="JABFTP020000144">
    <property type="protein sequence ID" value="KAL3282374.1"/>
    <property type="molecule type" value="Genomic_DNA"/>
</dbReference>
<evidence type="ECO:0000256" key="4">
    <source>
        <dbReference type="ARBA" id="ARBA00023128"/>
    </source>
</evidence>
<dbReference type="PANTHER" id="PTHR21013:SF10">
    <property type="entry name" value="ATP SYNTHASE MITOCHONDRIAL F1 COMPLEX ASSEMBLY FACTOR 2"/>
    <property type="match status" value="1"/>
</dbReference>
<evidence type="ECO:0008006" key="8">
    <source>
        <dbReference type="Google" id="ProtNLM"/>
    </source>
</evidence>
<name>A0ABD2NUS5_9CUCU</name>
<sequence>MSTLQIMNTIHSFGKTATNICYKNSMNIRNVMSFRKYATVKRFYRETNVLKSDGKYEIVLDQRKLKTPKGNIFAIESEPLALAVATEWDSQKDKILRSKMHITTLCNTMLDNPNNYTKYDLVNYVANYLDTDTILFQTKEDEELYKFQSNEWDPVIEWFNKRYGTNIQKSIEMSGPIVSQEDKNRVNKHLLSHNFASCYGFVYGVDTLKSMILTMACVDRFISVEKAVLLSRLEEEYQLGHWGRVEWAHDLSQQDLQARLSAVVLFIYCNNHSSKIQKKEM</sequence>
<comment type="subcellular location">
    <subcellularLocation>
        <location evidence="1">Mitochondrion</location>
    </subcellularLocation>
</comment>
<gene>
    <name evidence="6" type="ORF">HHI36_005560</name>
</gene>
<organism evidence="6 7">
    <name type="scientific">Cryptolaemus montrouzieri</name>
    <dbReference type="NCBI Taxonomy" id="559131"/>
    <lineage>
        <taxon>Eukaryota</taxon>
        <taxon>Metazoa</taxon>
        <taxon>Ecdysozoa</taxon>
        <taxon>Arthropoda</taxon>
        <taxon>Hexapoda</taxon>
        <taxon>Insecta</taxon>
        <taxon>Pterygota</taxon>
        <taxon>Neoptera</taxon>
        <taxon>Endopterygota</taxon>
        <taxon>Coleoptera</taxon>
        <taxon>Polyphaga</taxon>
        <taxon>Cucujiformia</taxon>
        <taxon>Coccinelloidea</taxon>
        <taxon>Coccinellidae</taxon>
        <taxon>Scymninae</taxon>
        <taxon>Scymnini</taxon>
        <taxon>Cryptolaemus</taxon>
    </lineage>
</organism>
<evidence type="ECO:0000256" key="1">
    <source>
        <dbReference type="ARBA" id="ARBA00004173"/>
    </source>
</evidence>
<evidence type="ECO:0000313" key="7">
    <source>
        <dbReference type="Proteomes" id="UP001516400"/>
    </source>
</evidence>
<evidence type="ECO:0000256" key="2">
    <source>
        <dbReference type="ARBA" id="ARBA00008231"/>
    </source>
</evidence>
<keyword evidence="3" id="KW-0809">Transit peptide</keyword>